<reference evidence="1 2" key="1">
    <citation type="submission" date="2024-10" db="EMBL/GenBank/DDBJ databases">
        <title>Updated reference genomes for cyclostephanoid diatoms.</title>
        <authorList>
            <person name="Roberts W.R."/>
            <person name="Alverson A.J."/>
        </authorList>
    </citation>
    <scope>NUCLEOTIDE SEQUENCE [LARGE SCALE GENOMIC DNA]</scope>
    <source>
        <strain evidence="1 2">AJA010-31</strain>
    </source>
</reference>
<proteinExistence type="predicted"/>
<dbReference type="AlphaFoldDB" id="A0ABD3NAD8"/>
<comment type="caution">
    <text evidence="1">The sequence shown here is derived from an EMBL/GenBank/DDBJ whole genome shotgun (WGS) entry which is preliminary data.</text>
</comment>
<dbReference type="Proteomes" id="UP001530400">
    <property type="component" value="Unassembled WGS sequence"/>
</dbReference>
<keyword evidence="2" id="KW-1185">Reference proteome</keyword>
<evidence type="ECO:0000313" key="1">
    <source>
        <dbReference type="EMBL" id="KAL3772975.1"/>
    </source>
</evidence>
<dbReference type="EMBL" id="JALLPJ020001253">
    <property type="protein sequence ID" value="KAL3772975.1"/>
    <property type="molecule type" value="Genomic_DNA"/>
</dbReference>
<organism evidence="1 2">
    <name type="scientific">Cyclotella atomus</name>
    <dbReference type="NCBI Taxonomy" id="382360"/>
    <lineage>
        <taxon>Eukaryota</taxon>
        <taxon>Sar</taxon>
        <taxon>Stramenopiles</taxon>
        <taxon>Ochrophyta</taxon>
        <taxon>Bacillariophyta</taxon>
        <taxon>Coscinodiscophyceae</taxon>
        <taxon>Thalassiosirophycidae</taxon>
        <taxon>Stephanodiscales</taxon>
        <taxon>Stephanodiscaceae</taxon>
        <taxon>Cyclotella</taxon>
    </lineage>
</organism>
<sequence length="294" mass="32058">MIASYPIRAPRGWGEDLVASTCFHVIASIAIVELGRIKHTDRSTAVIMALRLLVLTLVALPCSAFSPVSTKMRQQTSSSLGAAPTPSNELVSTRRSFIHSLTTATTISTFSPLAFAEETPPLPTAATSKRPPLPSCIYNILRVREATQQETRLITTGKFKDVQRANVKLAVKFMVNNYKLSDSVIAASSYLTGNARVSASGVGSSAVQSLYTILEYFDSSDVENIKVGSDSIAGKETIVIKGLESVRRDIDEFLTYFPQDIVEEAKKKIAEENELNFREFDPVLGVILNPNPTK</sequence>
<protein>
    <submittedName>
        <fullName evidence="1">Uncharacterized protein</fullName>
    </submittedName>
</protein>
<gene>
    <name evidence="1" type="ORF">ACHAWO_010197</name>
</gene>
<evidence type="ECO:0000313" key="2">
    <source>
        <dbReference type="Proteomes" id="UP001530400"/>
    </source>
</evidence>
<name>A0ABD3NAD8_9STRA</name>
<accession>A0ABD3NAD8</accession>